<reference evidence="2 3" key="1">
    <citation type="journal article" date="2018" name="Front. Plant Sci.">
        <title>Red Clover (Trifolium pratense) and Zigzag Clover (T. medium) - A Picture of Genomic Similarities and Differences.</title>
        <authorList>
            <person name="Dluhosova J."/>
            <person name="Istvanek J."/>
            <person name="Nedelnik J."/>
            <person name="Repkova J."/>
        </authorList>
    </citation>
    <scope>NUCLEOTIDE SEQUENCE [LARGE SCALE GENOMIC DNA]</scope>
    <source>
        <strain evidence="3">cv. 10/8</strain>
        <tissue evidence="2">Leaf</tissue>
    </source>
</reference>
<proteinExistence type="predicted"/>
<keyword evidence="3" id="KW-1185">Reference proteome</keyword>
<dbReference type="Proteomes" id="UP000265520">
    <property type="component" value="Unassembled WGS sequence"/>
</dbReference>
<comment type="caution">
    <text evidence="2">The sequence shown here is derived from an EMBL/GenBank/DDBJ whole genome shotgun (WGS) entry which is preliminary data.</text>
</comment>
<evidence type="ECO:0000256" key="1">
    <source>
        <dbReference type="SAM" id="MobiDB-lite"/>
    </source>
</evidence>
<organism evidence="2 3">
    <name type="scientific">Trifolium medium</name>
    <dbReference type="NCBI Taxonomy" id="97028"/>
    <lineage>
        <taxon>Eukaryota</taxon>
        <taxon>Viridiplantae</taxon>
        <taxon>Streptophyta</taxon>
        <taxon>Embryophyta</taxon>
        <taxon>Tracheophyta</taxon>
        <taxon>Spermatophyta</taxon>
        <taxon>Magnoliopsida</taxon>
        <taxon>eudicotyledons</taxon>
        <taxon>Gunneridae</taxon>
        <taxon>Pentapetalae</taxon>
        <taxon>rosids</taxon>
        <taxon>fabids</taxon>
        <taxon>Fabales</taxon>
        <taxon>Fabaceae</taxon>
        <taxon>Papilionoideae</taxon>
        <taxon>50 kb inversion clade</taxon>
        <taxon>NPAAA clade</taxon>
        <taxon>Hologalegina</taxon>
        <taxon>IRL clade</taxon>
        <taxon>Trifolieae</taxon>
        <taxon>Trifolium</taxon>
    </lineage>
</organism>
<feature type="region of interest" description="Disordered" evidence="1">
    <location>
        <begin position="1"/>
        <end position="40"/>
    </location>
</feature>
<accession>A0A392TWP3</accession>
<dbReference type="AlphaFoldDB" id="A0A392TWP3"/>
<name>A0A392TWP3_9FABA</name>
<feature type="compositionally biased region" description="Polar residues" evidence="1">
    <location>
        <begin position="21"/>
        <end position="40"/>
    </location>
</feature>
<sequence length="40" mass="4297">MHSICGDPVIAHKGPDRSPLKPSQYSKGTLISTKTPVDFS</sequence>
<protein>
    <submittedName>
        <fullName evidence="2">Uncharacterized protein</fullName>
    </submittedName>
</protein>
<dbReference type="EMBL" id="LXQA010677552">
    <property type="protein sequence ID" value="MCI65532.1"/>
    <property type="molecule type" value="Genomic_DNA"/>
</dbReference>
<evidence type="ECO:0000313" key="2">
    <source>
        <dbReference type="EMBL" id="MCI65532.1"/>
    </source>
</evidence>
<evidence type="ECO:0000313" key="3">
    <source>
        <dbReference type="Proteomes" id="UP000265520"/>
    </source>
</evidence>
<feature type="non-terminal residue" evidence="2">
    <location>
        <position position="40"/>
    </location>
</feature>